<dbReference type="EMBL" id="HBUF01226364">
    <property type="protein sequence ID" value="CAG6671595.1"/>
    <property type="molecule type" value="Transcribed_RNA"/>
</dbReference>
<evidence type="ECO:0000256" key="1">
    <source>
        <dbReference type="SAM" id="SignalP"/>
    </source>
</evidence>
<protein>
    <recommendedName>
        <fullName evidence="3">Secreted protein</fullName>
    </recommendedName>
</protein>
<accession>A0A8D8SNY0</accession>
<evidence type="ECO:0008006" key="3">
    <source>
        <dbReference type="Google" id="ProtNLM"/>
    </source>
</evidence>
<name>A0A8D8SNY0_9HEMI</name>
<sequence>MVGRTGVFLWTSCCCSGVWKCRSQSECSKCRRGRRGRRTVCGVQSGSYGTDYSHATGLCPVHATVHANDDGRWRHATSGHAPFHASPAPSTWTTGSTCT</sequence>
<organism evidence="2">
    <name type="scientific">Cacopsylla melanoneura</name>
    <dbReference type="NCBI Taxonomy" id="428564"/>
    <lineage>
        <taxon>Eukaryota</taxon>
        <taxon>Metazoa</taxon>
        <taxon>Ecdysozoa</taxon>
        <taxon>Arthropoda</taxon>
        <taxon>Hexapoda</taxon>
        <taxon>Insecta</taxon>
        <taxon>Pterygota</taxon>
        <taxon>Neoptera</taxon>
        <taxon>Paraneoptera</taxon>
        <taxon>Hemiptera</taxon>
        <taxon>Sternorrhyncha</taxon>
        <taxon>Psylloidea</taxon>
        <taxon>Psyllidae</taxon>
        <taxon>Psyllinae</taxon>
        <taxon>Cacopsylla</taxon>
    </lineage>
</organism>
<keyword evidence="1" id="KW-0732">Signal</keyword>
<reference evidence="2" key="1">
    <citation type="submission" date="2021-05" db="EMBL/GenBank/DDBJ databases">
        <authorList>
            <person name="Alioto T."/>
            <person name="Alioto T."/>
            <person name="Gomez Garrido J."/>
        </authorList>
    </citation>
    <scope>NUCLEOTIDE SEQUENCE</scope>
</reference>
<feature type="signal peptide" evidence="1">
    <location>
        <begin position="1"/>
        <end position="23"/>
    </location>
</feature>
<proteinExistence type="predicted"/>
<dbReference type="AlphaFoldDB" id="A0A8D8SNY0"/>
<evidence type="ECO:0000313" key="2">
    <source>
        <dbReference type="EMBL" id="CAG6671595.1"/>
    </source>
</evidence>
<feature type="chain" id="PRO_5034169485" description="Secreted protein" evidence="1">
    <location>
        <begin position="24"/>
        <end position="99"/>
    </location>
</feature>